<evidence type="ECO:0000313" key="1">
    <source>
        <dbReference type="EMBL" id="KAL2827514.1"/>
    </source>
</evidence>
<sequence>MSINGDAESFINDPGRGFLGNLAPSSVPHYAYRGREQFLNDFDHEFNNEYFLLTGVEKHIFDSQFFEPEHGPFSCWCSYDPKLELLLIKMPESTTHAVAAHTFHDMLIRAAQPTGMELALRPLGSGYHHAPMGGKQPNMAWRPRRVPPGRSQGWPSVVLEVALSERRSKLQSDVRYWLRAPQGDVKTVLTLAIDRNAPKITIEKWENNVNGFHHLQQRIVISKRANNISITGAPLIINFENLFLRPPSIPREQDIEIDDEKLKFLAEDIWNEQGQL</sequence>
<accession>A0ABR4IIB5</accession>
<comment type="caution">
    <text evidence="1">The sequence shown here is derived from an EMBL/GenBank/DDBJ whole genome shotgun (WGS) entry which is preliminary data.</text>
</comment>
<keyword evidence="2" id="KW-1185">Reference proteome</keyword>
<evidence type="ECO:0000313" key="2">
    <source>
        <dbReference type="Proteomes" id="UP001610335"/>
    </source>
</evidence>
<protein>
    <submittedName>
        <fullName evidence="1">Uncharacterized protein</fullName>
    </submittedName>
</protein>
<gene>
    <name evidence="1" type="ORF">BDW59DRAFT_143902</name>
</gene>
<reference evidence="1 2" key="1">
    <citation type="submission" date="2024-07" db="EMBL/GenBank/DDBJ databases">
        <title>Section-level genome sequencing and comparative genomics of Aspergillus sections Usti and Cavernicolus.</title>
        <authorList>
            <consortium name="Lawrence Berkeley National Laboratory"/>
            <person name="Nybo J.L."/>
            <person name="Vesth T.C."/>
            <person name="Theobald S."/>
            <person name="Frisvad J.C."/>
            <person name="Larsen T.O."/>
            <person name="Kjaerboelling I."/>
            <person name="Rothschild-Mancinelli K."/>
            <person name="Lyhne E.K."/>
            <person name="Kogle M.E."/>
            <person name="Barry K."/>
            <person name="Clum A."/>
            <person name="Na H."/>
            <person name="Ledsgaard L."/>
            <person name="Lin J."/>
            <person name="Lipzen A."/>
            <person name="Kuo A."/>
            <person name="Riley R."/>
            <person name="Mondo S."/>
            <person name="LaButti K."/>
            <person name="Haridas S."/>
            <person name="Pangalinan J."/>
            <person name="Salamov A.A."/>
            <person name="Simmons B.A."/>
            <person name="Magnuson J.K."/>
            <person name="Chen J."/>
            <person name="Drula E."/>
            <person name="Henrissat B."/>
            <person name="Wiebenga A."/>
            <person name="Lubbers R.J."/>
            <person name="Gomes A.C."/>
            <person name="Makela M.R."/>
            <person name="Stajich J."/>
            <person name="Grigoriev I.V."/>
            <person name="Mortensen U.H."/>
            <person name="De vries R.P."/>
            <person name="Baker S.E."/>
            <person name="Andersen M.R."/>
        </authorList>
    </citation>
    <scope>NUCLEOTIDE SEQUENCE [LARGE SCALE GENOMIC DNA]</scope>
    <source>
        <strain evidence="1 2">CBS 600.67</strain>
    </source>
</reference>
<dbReference type="EMBL" id="JBFXLS010000024">
    <property type="protein sequence ID" value="KAL2827514.1"/>
    <property type="molecule type" value="Genomic_DNA"/>
</dbReference>
<organism evidence="1 2">
    <name type="scientific">Aspergillus cavernicola</name>
    <dbReference type="NCBI Taxonomy" id="176166"/>
    <lineage>
        <taxon>Eukaryota</taxon>
        <taxon>Fungi</taxon>
        <taxon>Dikarya</taxon>
        <taxon>Ascomycota</taxon>
        <taxon>Pezizomycotina</taxon>
        <taxon>Eurotiomycetes</taxon>
        <taxon>Eurotiomycetidae</taxon>
        <taxon>Eurotiales</taxon>
        <taxon>Aspergillaceae</taxon>
        <taxon>Aspergillus</taxon>
        <taxon>Aspergillus subgen. Nidulantes</taxon>
    </lineage>
</organism>
<proteinExistence type="predicted"/>
<name>A0ABR4IIB5_9EURO</name>
<dbReference type="Proteomes" id="UP001610335">
    <property type="component" value="Unassembled WGS sequence"/>
</dbReference>